<dbReference type="SUPFAM" id="SSF141523">
    <property type="entry name" value="L,D-transpeptidase catalytic domain-like"/>
    <property type="match status" value="1"/>
</dbReference>
<dbReference type="InterPro" id="IPR038063">
    <property type="entry name" value="Transpep_catalytic_dom"/>
</dbReference>
<evidence type="ECO:0000313" key="7">
    <source>
        <dbReference type="EMBL" id="GEN25164.1"/>
    </source>
</evidence>
<evidence type="ECO:0000256" key="6">
    <source>
        <dbReference type="ARBA" id="ARBA00023316"/>
    </source>
</evidence>
<dbReference type="InterPro" id="IPR005490">
    <property type="entry name" value="LD_TPept_cat_dom"/>
</dbReference>
<name>A0ABQ0WHB6_9GAMM</name>
<evidence type="ECO:0000256" key="5">
    <source>
        <dbReference type="ARBA" id="ARBA00022984"/>
    </source>
</evidence>
<evidence type="ECO:0000256" key="4">
    <source>
        <dbReference type="ARBA" id="ARBA00022960"/>
    </source>
</evidence>
<dbReference type="CDD" id="cd16913">
    <property type="entry name" value="YkuD_like"/>
    <property type="match status" value="1"/>
</dbReference>
<evidence type="ECO:0000313" key="8">
    <source>
        <dbReference type="Proteomes" id="UP000321726"/>
    </source>
</evidence>
<organism evidence="7 8">
    <name type="scientific">Halomonas cupida</name>
    <dbReference type="NCBI Taxonomy" id="44933"/>
    <lineage>
        <taxon>Bacteria</taxon>
        <taxon>Pseudomonadati</taxon>
        <taxon>Pseudomonadota</taxon>
        <taxon>Gammaproteobacteria</taxon>
        <taxon>Oceanospirillales</taxon>
        <taxon>Halomonadaceae</taxon>
        <taxon>Halomonas</taxon>
    </lineage>
</organism>
<comment type="pathway">
    <text evidence="1">Cell wall biogenesis; peptidoglycan biosynthesis.</text>
</comment>
<keyword evidence="5" id="KW-0573">Peptidoglycan synthesis</keyword>
<evidence type="ECO:0000256" key="2">
    <source>
        <dbReference type="ARBA" id="ARBA00005992"/>
    </source>
</evidence>
<keyword evidence="4" id="KW-0133">Cell shape</keyword>
<dbReference type="EMBL" id="BJXU01000128">
    <property type="protein sequence ID" value="GEN25164.1"/>
    <property type="molecule type" value="Genomic_DNA"/>
</dbReference>
<reference evidence="7 8" key="1">
    <citation type="submission" date="2019-07" db="EMBL/GenBank/DDBJ databases">
        <title>Whole genome shotgun sequence of Halomonas cupida NBRC 102219.</title>
        <authorList>
            <person name="Hosoyama A."/>
            <person name="Uohara A."/>
            <person name="Ohji S."/>
            <person name="Ichikawa N."/>
        </authorList>
    </citation>
    <scope>NUCLEOTIDE SEQUENCE [LARGE SCALE GENOMIC DNA]</scope>
    <source>
        <strain evidence="7 8">NBRC 102219</strain>
    </source>
</reference>
<gene>
    <name evidence="7" type="ORF">HCU01_31130</name>
</gene>
<keyword evidence="8" id="KW-1185">Reference proteome</keyword>
<sequence>MRRLYLIEPGGVAQSYEIGVGAEGFGWFGTEIISAKREWPDWRPPAQMRARRSDLPAFVPGDRNIQWVPGYCIWARLSIGSMVRTSLRP</sequence>
<protein>
    <submittedName>
        <fullName evidence="7">Uncharacterized protein</fullName>
    </submittedName>
</protein>
<proteinExistence type="inferred from homology"/>
<accession>A0ABQ0WHB6</accession>
<keyword evidence="3" id="KW-0808">Transferase</keyword>
<dbReference type="Proteomes" id="UP000321726">
    <property type="component" value="Unassembled WGS sequence"/>
</dbReference>
<keyword evidence="6" id="KW-0961">Cell wall biogenesis/degradation</keyword>
<comment type="caution">
    <text evidence="7">The sequence shown here is derived from an EMBL/GenBank/DDBJ whole genome shotgun (WGS) entry which is preliminary data.</text>
</comment>
<comment type="similarity">
    <text evidence="2">Belongs to the YkuD family.</text>
</comment>
<evidence type="ECO:0000256" key="3">
    <source>
        <dbReference type="ARBA" id="ARBA00022679"/>
    </source>
</evidence>
<evidence type="ECO:0000256" key="1">
    <source>
        <dbReference type="ARBA" id="ARBA00004752"/>
    </source>
</evidence>